<evidence type="ECO:0000313" key="2">
    <source>
        <dbReference type="EMBL" id="KAK4288561.1"/>
    </source>
</evidence>
<reference evidence="2" key="1">
    <citation type="submission" date="2023-11" db="EMBL/GenBank/DDBJ databases">
        <title>Genome assemblies of two species of porcelain crab, Petrolisthes cinctipes and Petrolisthes manimaculis (Anomura: Porcellanidae).</title>
        <authorList>
            <person name="Angst P."/>
        </authorList>
    </citation>
    <scope>NUCLEOTIDE SEQUENCE</scope>
    <source>
        <strain evidence="2">PB745_02</strain>
        <tissue evidence="2">Gill</tissue>
    </source>
</reference>
<accession>A0AAE1TKI8</accession>
<evidence type="ECO:0000313" key="3">
    <source>
        <dbReference type="Proteomes" id="UP001292094"/>
    </source>
</evidence>
<name>A0AAE1TKI8_9EUCA</name>
<gene>
    <name evidence="2" type="ORF">Pmani_038416</name>
</gene>
<dbReference type="EMBL" id="JAWZYT010006244">
    <property type="protein sequence ID" value="KAK4288561.1"/>
    <property type="molecule type" value="Genomic_DNA"/>
</dbReference>
<keyword evidence="3" id="KW-1185">Reference proteome</keyword>
<proteinExistence type="predicted"/>
<feature type="region of interest" description="Disordered" evidence="1">
    <location>
        <begin position="36"/>
        <end position="62"/>
    </location>
</feature>
<comment type="caution">
    <text evidence="2">The sequence shown here is derived from an EMBL/GenBank/DDBJ whole genome shotgun (WGS) entry which is preliminary data.</text>
</comment>
<dbReference type="AlphaFoldDB" id="A0AAE1TKI8"/>
<organism evidence="2 3">
    <name type="scientific">Petrolisthes manimaculis</name>
    <dbReference type="NCBI Taxonomy" id="1843537"/>
    <lineage>
        <taxon>Eukaryota</taxon>
        <taxon>Metazoa</taxon>
        <taxon>Ecdysozoa</taxon>
        <taxon>Arthropoda</taxon>
        <taxon>Crustacea</taxon>
        <taxon>Multicrustacea</taxon>
        <taxon>Malacostraca</taxon>
        <taxon>Eumalacostraca</taxon>
        <taxon>Eucarida</taxon>
        <taxon>Decapoda</taxon>
        <taxon>Pleocyemata</taxon>
        <taxon>Anomura</taxon>
        <taxon>Galatheoidea</taxon>
        <taxon>Porcellanidae</taxon>
        <taxon>Petrolisthes</taxon>
    </lineage>
</organism>
<dbReference type="Proteomes" id="UP001292094">
    <property type="component" value="Unassembled WGS sequence"/>
</dbReference>
<evidence type="ECO:0000256" key="1">
    <source>
        <dbReference type="SAM" id="MobiDB-lite"/>
    </source>
</evidence>
<protein>
    <submittedName>
        <fullName evidence="2">Uncharacterized protein</fullName>
    </submittedName>
</protein>
<sequence>MTDFFWCWQFRRLKEQCTTRVKRNTMVEALRKKKKRRFSSKEDELKKKKMHKPMESKSGAVKSCGTILRRGEIRHLTA</sequence>